<dbReference type="InterPro" id="IPR023606">
    <property type="entry name" value="CoA-Trfase_III_dom_1_sf"/>
</dbReference>
<dbReference type="Pfam" id="PF02515">
    <property type="entry name" value="CoA_transf_3"/>
    <property type="match status" value="1"/>
</dbReference>
<name>A0A8H7XMF2_PSICU</name>
<dbReference type="EMBL" id="JAFIQS010000020">
    <property type="protein sequence ID" value="KAG5162164.1"/>
    <property type="molecule type" value="Genomic_DNA"/>
</dbReference>
<evidence type="ECO:0000256" key="1">
    <source>
        <dbReference type="ARBA" id="ARBA00008383"/>
    </source>
</evidence>
<reference evidence="2" key="1">
    <citation type="submission" date="2021-02" db="EMBL/GenBank/DDBJ databases">
        <title>Psilocybe cubensis genome.</title>
        <authorList>
            <person name="Mckernan K.J."/>
            <person name="Crawford S."/>
            <person name="Trippe A."/>
            <person name="Kane L.T."/>
            <person name="Mclaughlin S."/>
        </authorList>
    </citation>
    <scope>NUCLEOTIDE SEQUENCE [LARGE SCALE GENOMIC DNA]</scope>
    <source>
        <strain evidence="2">MGC-MH-2018</strain>
    </source>
</reference>
<dbReference type="Gene3D" id="3.40.50.10540">
    <property type="entry name" value="Crotonobetainyl-coa:carnitine coa-transferase, domain 1"/>
    <property type="match status" value="1"/>
</dbReference>
<protein>
    <submittedName>
        <fullName evidence="2">Uncharacterized protein</fullName>
    </submittedName>
</protein>
<dbReference type="AlphaFoldDB" id="A0A8H7XMF2"/>
<evidence type="ECO:0000313" key="2">
    <source>
        <dbReference type="EMBL" id="KAG5162164.1"/>
    </source>
</evidence>
<dbReference type="SUPFAM" id="SSF89796">
    <property type="entry name" value="CoA-transferase family III (CaiB/BaiF)"/>
    <property type="match status" value="2"/>
</dbReference>
<comment type="similarity">
    <text evidence="1">Belongs to the CoA-transferase III family.</text>
</comment>
<gene>
    <name evidence="2" type="ORF">JR316_012825</name>
</gene>
<organism evidence="2">
    <name type="scientific">Psilocybe cubensis</name>
    <name type="common">Psychedelic mushroom</name>
    <name type="synonym">Stropharia cubensis</name>
    <dbReference type="NCBI Taxonomy" id="181762"/>
    <lineage>
        <taxon>Eukaryota</taxon>
        <taxon>Fungi</taxon>
        <taxon>Dikarya</taxon>
        <taxon>Basidiomycota</taxon>
        <taxon>Agaricomycotina</taxon>
        <taxon>Agaricomycetes</taxon>
        <taxon>Agaricomycetidae</taxon>
        <taxon>Agaricales</taxon>
        <taxon>Agaricineae</taxon>
        <taxon>Strophariaceae</taxon>
        <taxon>Psilocybe</taxon>
    </lineage>
</organism>
<proteinExistence type="inferred from homology"/>
<accession>A0A8H7XMF2</accession>
<dbReference type="PANTHER" id="PTHR48229">
    <property type="entry name" value="CAIB/BAIF FAMILY ENZYME (AFU_ORTHOLOGUE AFUA_1G05360)-RELATED"/>
    <property type="match status" value="1"/>
</dbReference>
<dbReference type="PANTHER" id="PTHR48229:SF2">
    <property type="entry name" value="CAIB_BAIF FAMILY PROTEIN"/>
    <property type="match status" value="1"/>
</dbReference>
<dbReference type="InterPro" id="IPR052985">
    <property type="entry name" value="CoA-trans_III_biosynth/detox"/>
</dbReference>
<dbReference type="GO" id="GO:0003824">
    <property type="term" value="F:catalytic activity"/>
    <property type="evidence" value="ECO:0007669"/>
    <property type="project" value="InterPro"/>
</dbReference>
<dbReference type="OrthoDB" id="2308815at2759"/>
<sequence>MDSYSVISESRKLLVDGILKNPLHTSLPSDIEDAAKSVEYTGSGMPSIPVNWRWTESISALKGFQASMLNVLLKKKYGLEYQKVIINTDHAQLFIMSILLTIIDPLEGKLRFNDPGCTKFFPNGDKFQGMLGSPLTEAATNIYKTKDERFYHIHGSMNATPVEMALGIDPNDKVMDYTGACAVYQAKIGQLVATDLDSLMNDHYRQAGTICYSIDEYKATEQGQANAHVGLYEIHHLPIPKQAPGWWTSVDQYTSGKRPLFGLKVVDLTRVIASPTITRELAELGASVMRITSPNITDMTVLLCDLGWGKWNAHLDLTKSEDRARLRSLIEECDVVVDGYRPGIMEKWGFGKDDILGFFKEKERGIIYVHENCYAWNGPWSHRSGWQQISDACCGVSMEYGRAMGNDEPVTPPLPATDYCTGIIGAVGVLQALIQQSEKGGSYVVDIALNYYSQWLINKCSTYPTNVWEALWTNGGRPIFRHTDNMFITFPPILRTLMAQQSPILNPEFFEIRDNKAIGVPVKTVKPILNFPDGIVKPGYNVGARGNGVDQPVWPHDLMQEIVTL</sequence>
<comment type="caution">
    <text evidence="2">The sequence shown here is derived from an EMBL/GenBank/DDBJ whole genome shotgun (WGS) entry which is preliminary data.</text>
</comment>
<dbReference type="InterPro" id="IPR003673">
    <property type="entry name" value="CoA-Trfase_fam_III"/>
</dbReference>